<sequence>MFKVSQKVISTSYGVPMYFYNPSQQSQYQVSESNNIKFYVNDQGTMPFSICQTPSMPSTAIMHPTMVVYPQEMQHTVQMIYPNSEYDNSTIYTTPFWRDENMVNTPYPVTPMLQIGMEPPSTSTETKKVDSSFI</sequence>
<evidence type="ECO:0000313" key="2">
    <source>
        <dbReference type="Proteomes" id="UP000031668"/>
    </source>
</evidence>
<keyword evidence="2" id="KW-1185">Reference proteome</keyword>
<comment type="caution">
    <text evidence="1">The sequence shown here is derived from an EMBL/GenBank/DDBJ whole genome shotgun (WGS) entry which is preliminary data.</text>
</comment>
<accession>A0A0C2MM22</accession>
<dbReference type="EMBL" id="JWZT01004914">
    <property type="protein sequence ID" value="KII62641.1"/>
    <property type="molecule type" value="Genomic_DNA"/>
</dbReference>
<dbReference type="Proteomes" id="UP000031668">
    <property type="component" value="Unassembled WGS sequence"/>
</dbReference>
<proteinExistence type="predicted"/>
<evidence type="ECO:0000313" key="1">
    <source>
        <dbReference type="EMBL" id="KII62641.1"/>
    </source>
</evidence>
<gene>
    <name evidence="1" type="ORF">RF11_10972</name>
</gene>
<reference evidence="1 2" key="1">
    <citation type="journal article" date="2014" name="Genome Biol. Evol.">
        <title>The genome of the myxosporean Thelohanellus kitauei shows adaptations to nutrient acquisition within its fish host.</title>
        <authorList>
            <person name="Yang Y."/>
            <person name="Xiong J."/>
            <person name="Zhou Z."/>
            <person name="Huo F."/>
            <person name="Miao W."/>
            <person name="Ran C."/>
            <person name="Liu Y."/>
            <person name="Zhang J."/>
            <person name="Feng J."/>
            <person name="Wang M."/>
            <person name="Wang M."/>
            <person name="Wang L."/>
            <person name="Yao B."/>
        </authorList>
    </citation>
    <scope>NUCLEOTIDE SEQUENCE [LARGE SCALE GENOMIC DNA]</scope>
    <source>
        <strain evidence="1">Wuqing</strain>
    </source>
</reference>
<protein>
    <submittedName>
        <fullName evidence="1">Uncharacterized protein</fullName>
    </submittedName>
</protein>
<name>A0A0C2MM22_THEKT</name>
<dbReference type="AlphaFoldDB" id="A0A0C2MM22"/>
<organism evidence="1 2">
    <name type="scientific">Thelohanellus kitauei</name>
    <name type="common">Myxosporean</name>
    <dbReference type="NCBI Taxonomy" id="669202"/>
    <lineage>
        <taxon>Eukaryota</taxon>
        <taxon>Metazoa</taxon>
        <taxon>Cnidaria</taxon>
        <taxon>Myxozoa</taxon>
        <taxon>Myxosporea</taxon>
        <taxon>Bivalvulida</taxon>
        <taxon>Platysporina</taxon>
        <taxon>Myxobolidae</taxon>
        <taxon>Thelohanellus</taxon>
    </lineage>
</organism>